<keyword evidence="3" id="KW-1185">Reference proteome</keyword>
<evidence type="ECO:0000313" key="2">
    <source>
        <dbReference type="EMBL" id="MED6241534.1"/>
    </source>
</evidence>
<organism evidence="2 3">
    <name type="scientific">Ataeniobius toweri</name>
    <dbReference type="NCBI Taxonomy" id="208326"/>
    <lineage>
        <taxon>Eukaryota</taxon>
        <taxon>Metazoa</taxon>
        <taxon>Chordata</taxon>
        <taxon>Craniata</taxon>
        <taxon>Vertebrata</taxon>
        <taxon>Euteleostomi</taxon>
        <taxon>Actinopterygii</taxon>
        <taxon>Neopterygii</taxon>
        <taxon>Teleostei</taxon>
        <taxon>Neoteleostei</taxon>
        <taxon>Acanthomorphata</taxon>
        <taxon>Ovalentaria</taxon>
        <taxon>Atherinomorphae</taxon>
        <taxon>Cyprinodontiformes</taxon>
        <taxon>Goodeidae</taxon>
        <taxon>Ataeniobius</taxon>
    </lineage>
</organism>
<keyword evidence="1" id="KW-1133">Transmembrane helix</keyword>
<keyword evidence="1" id="KW-0812">Transmembrane</keyword>
<dbReference type="Proteomes" id="UP001345963">
    <property type="component" value="Unassembled WGS sequence"/>
</dbReference>
<sequence length="102" mass="11653">MTVKNKLEEPQTKVGRTKGHHFFLAILGERRNMSVLVELVLECRVCKRQLFLPPEFLISVAHSNLHWASWLLLRLMLSLPSLSVCSCAILFPFSDDELNSAM</sequence>
<feature type="transmembrane region" description="Helical" evidence="1">
    <location>
        <begin position="71"/>
        <end position="93"/>
    </location>
</feature>
<accession>A0ABU7AU52</accession>
<dbReference type="EMBL" id="JAHUTI010029888">
    <property type="protein sequence ID" value="MED6241534.1"/>
    <property type="molecule type" value="Genomic_DNA"/>
</dbReference>
<reference evidence="2 3" key="1">
    <citation type="submission" date="2021-07" db="EMBL/GenBank/DDBJ databases">
        <authorList>
            <person name="Palmer J.M."/>
        </authorList>
    </citation>
    <scope>NUCLEOTIDE SEQUENCE [LARGE SCALE GENOMIC DNA]</scope>
    <source>
        <strain evidence="2 3">AT_MEX2019</strain>
        <tissue evidence="2">Muscle</tissue>
    </source>
</reference>
<gene>
    <name evidence="2" type="ORF">ATANTOWER_018515</name>
</gene>
<keyword evidence="1" id="KW-0472">Membrane</keyword>
<evidence type="ECO:0000313" key="3">
    <source>
        <dbReference type="Proteomes" id="UP001345963"/>
    </source>
</evidence>
<evidence type="ECO:0000256" key="1">
    <source>
        <dbReference type="SAM" id="Phobius"/>
    </source>
</evidence>
<protein>
    <submittedName>
        <fullName evidence="2">Uncharacterized protein</fullName>
    </submittedName>
</protein>
<name>A0ABU7AU52_9TELE</name>
<comment type="caution">
    <text evidence="2">The sequence shown here is derived from an EMBL/GenBank/DDBJ whole genome shotgun (WGS) entry which is preliminary data.</text>
</comment>
<proteinExistence type="predicted"/>